<reference evidence="2 3" key="1">
    <citation type="submission" date="2019-01" db="EMBL/GenBank/DDBJ databases">
        <authorList>
            <person name="Chen W.-M."/>
        </authorList>
    </citation>
    <scope>NUCLEOTIDE SEQUENCE [LARGE SCALE GENOMIC DNA]</scope>
    <source>
        <strain evidence="2 3">TER-1</strain>
    </source>
</reference>
<keyword evidence="3" id="KW-1185">Reference proteome</keyword>
<proteinExistence type="predicted"/>
<comment type="caution">
    <text evidence="2">The sequence shown here is derived from an EMBL/GenBank/DDBJ whole genome shotgun (WGS) entry which is preliminary data.</text>
</comment>
<gene>
    <name evidence="2" type="ORF">EOE48_00450</name>
</gene>
<dbReference type="Pfam" id="PF05987">
    <property type="entry name" value="DUF898"/>
    <property type="match status" value="1"/>
</dbReference>
<feature type="transmembrane region" description="Helical" evidence="1">
    <location>
        <begin position="347"/>
        <end position="370"/>
    </location>
</feature>
<name>A0A437PHH3_9HYPH</name>
<feature type="transmembrane region" description="Helical" evidence="1">
    <location>
        <begin position="78"/>
        <end position="99"/>
    </location>
</feature>
<dbReference type="Proteomes" id="UP000286997">
    <property type="component" value="Unassembled WGS sequence"/>
</dbReference>
<feature type="transmembrane region" description="Helical" evidence="1">
    <location>
        <begin position="28"/>
        <end position="49"/>
    </location>
</feature>
<sequence length="425" mass="45291">MDGPMTIPNPAGGPQRAAVAFDARLDGLIWLAVKGFLLSIVTFGIYRFWYVTDLRRFFWTRTAVAGSPAEYNGTGKELFLGFLVALAILVPVYLVLFGLSVAVPAFASVSVVVSFVGLFLLGQFAIYRGRRYRATRTLWRGMRLGQDGSAFAYAARAGGWWLVIVLTFGLAFPFMRADLERYRINHTLVGTSRMTSTASGRSVLGPFLLIYLLALGPLVGVGLAMLVAADFSLPTDLMIPKPGGNPGDLIVNPAYDGSTIGLLAKIGIGTLVLCVPAALLLVPYYRARETRAFMAAARLGGVGLESTLRARQFYWPYFVYALSGLGVLLALGIAATLLAAVSQSTGIHGLYALLILVYPVVLLLFGALYVRQVQARLWAAVATTTAVVNPGELDAILASARAPGSGLQEGLADALDVGGSLQIGF</sequence>
<evidence type="ECO:0000313" key="2">
    <source>
        <dbReference type="EMBL" id="RVU21564.1"/>
    </source>
</evidence>
<keyword evidence="1" id="KW-1133">Transmembrane helix</keyword>
<dbReference type="AlphaFoldDB" id="A0A437PHH3"/>
<evidence type="ECO:0000256" key="1">
    <source>
        <dbReference type="SAM" id="Phobius"/>
    </source>
</evidence>
<feature type="transmembrane region" description="Helical" evidence="1">
    <location>
        <begin position="105"/>
        <end position="127"/>
    </location>
</feature>
<dbReference type="OrthoDB" id="7462354at2"/>
<protein>
    <submittedName>
        <fullName evidence="2">DUF898 domain-containing protein</fullName>
    </submittedName>
</protein>
<accession>A0A437PHH3</accession>
<dbReference type="InterPro" id="IPR010295">
    <property type="entry name" value="DUF898"/>
</dbReference>
<feature type="transmembrane region" description="Helical" evidence="1">
    <location>
        <begin position="203"/>
        <end position="228"/>
    </location>
</feature>
<evidence type="ECO:0000313" key="3">
    <source>
        <dbReference type="Proteomes" id="UP000286997"/>
    </source>
</evidence>
<dbReference type="EMBL" id="SACP01000001">
    <property type="protein sequence ID" value="RVU21564.1"/>
    <property type="molecule type" value="Genomic_DNA"/>
</dbReference>
<organism evidence="2 3">
    <name type="scientific">Methylobacterium oryzihabitans</name>
    <dbReference type="NCBI Taxonomy" id="2499852"/>
    <lineage>
        <taxon>Bacteria</taxon>
        <taxon>Pseudomonadati</taxon>
        <taxon>Pseudomonadota</taxon>
        <taxon>Alphaproteobacteria</taxon>
        <taxon>Hyphomicrobiales</taxon>
        <taxon>Methylobacteriaceae</taxon>
        <taxon>Methylobacterium</taxon>
    </lineage>
</organism>
<keyword evidence="1" id="KW-0472">Membrane</keyword>
<keyword evidence="1" id="KW-0812">Transmembrane</keyword>
<feature type="transmembrane region" description="Helical" evidence="1">
    <location>
        <begin position="317"/>
        <end position="341"/>
    </location>
</feature>
<feature type="transmembrane region" description="Helical" evidence="1">
    <location>
        <begin position="262"/>
        <end position="285"/>
    </location>
</feature>